<protein>
    <submittedName>
        <fullName evidence="4">Penicillin-binding protein</fullName>
    </submittedName>
</protein>
<feature type="domain" description="Beta-lactamase-related" evidence="2">
    <location>
        <begin position="14"/>
        <end position="334"/>
    </location>
</feature>
<dbReference type="PANTHER" id="PTHR46825">
    <property type="entry name" value="D-ALANYL-D-ALANINE-CARBOXYPEPTIDASE/ENDOPEPTIDASE AMPH"/>
    <property type="match status" value="1"/>
</dbReference>
<name>A0A1T2XC41_9BACL</name>
<sequence>MGDAMKSLQNIHSFIEQQMNVWKVPGLAVVVIKDQEVIMAEGFGYRDVEEGLRVTPETLFAIGSSTKAFTAMSAGILVDEGKLEWDTPVRTYLPNFKMHDAFATERITIRDMLCHRSGLPRHELMWYNSPLTREEMIERLQYLEPNQDFRSTWQYQNIMYMAAGYFVGQRSNTSWEQVVQDKIFNPLQMNSSNLSVETSQLGADYALPYMDQGDQVQRIPFRNIDTIGPAGSINSNIKDMAKWVMLHLNKGVHQGQQIISEENLATMHAPHMTCGSSGNKERPVCCYGLGWGIEPYRGHHMIHHGGNIDGFSAEVSFLPYENLGIVILSNAYNSPLPMLLTYNIMDRMLGLDEIDWSQRRFDEMKQWKAAESTDDKDNDTADQVTGEAKASTTHTLEDYVGLYEHPGYGPLSIDLIDGNLQVEFNSFQLPLSRVSNHKFELDFKPFGVKTPASFHTDSNGRIVLVSIKLLLEPGAKDIEFIKTGK</sequence>
<feature type="domain" description="Peptidase S12 Pab87-related C-terminal" evidence="3">
    <location>
        <begin position="388"/>
        <end position="480"/>
    </location>
</feature>
<gene>
    <name evidence="4" type="ORF">BVG16_13110</name>
</gene>
<comment type="caution">
    <text evidence="4">The sequence shown here is derived from an EMBL/GenBank/DDBJ whole genome shotgun (WGS) entry which is preliminary data.</text>
</comment>
<evidence type="ECO:0000256" key="1">
    <source>
        <dbReference type="SAM" id="MobiDB-lite"/>
    </source>
</evidence>
<dbReference type="AlphaFoldDB" id="A0A1T2XC41"/>
<dbReference type="InterPro" id="IPR050491">
    <property type="entry name" value="AmpC-like"/>
</dbReference>
<feature type="compositionally biased region" description="Basic and acidic residues" evidence="1">
    <location>
        <begin position="368"/>
        <end position="379"/>
    </location>
</feature>
<dbReference type="Gene3D" id="2.40.128.600">
    <property type="match status" value="1"/>
</dbReference>
<dbReference type="EMBL" id="MSZX01000005">
    <property type="protein sequence ID" value="OPA77395.1"/>
    <property type="molecule type" value="Genomic_DNA"/>
</dbReference>
<keyword evidence="5" id="KW-1185">Reference proteome</keyword>
<dbReference type="PANTHER" id="PTHR46825:SF15">
    <property type="entry name" value="BETA-LACTAMASE-RELATED DOMAIN-CONTAINING PROTEIN"/>
    <property type="match status" value="1"/>
</dbReference>
<dbReference type="InterPro" id="IPR012338">
    <property type="entry name" value="Beta-lactam/transpept-like"/>
</dbReference>
<dbReference type="RefSeq" id="WP_078499136.1">
    <property type="nucleotide sequence ID" value="NZ_MSZX01000005.1"/>
</dbReference>
<dbReference type="Pfam" id="PF00144">
    <property type="entry name" value="Beta-lactamase"/>
    <property type="match status" value="1"/>
</dbReference>
<accession>A0A1T2XC41</accession>
<evidence type="ECO:0000259" key="3">
    <source>
        <dbReference type="Pfam" id="PF11954"/>
    </source>
</evidence>
<dbReference type="OrthoDB" id="9803467at2"/>
<dbReference type="Proteomes" id="UP000190188">
    <property type="component" value="Unassembled WGS sequence"/>
</dbReference>
<evidence type="ECO:0000259" key="2">
    <source>
        <dbReference type="Pfam" id="PF00144"/>
    </source>
</evidence>
<proteinExistence type="predicted"/>
<evidence type="ECO:0000313" key="4">
    <source>
        <dbReference type="EMBL" id="OPA77395.1"/>
    </source>
</evidence>
<dbReference type="Pfam" id="PF11954">
    <property type="entry name" value="DUF3471"/>
    <property type="match status" value="1"/>
</dbReference>
<organism evidence="4 5">
    <name type="scientific">Paenibacillus selenitireducens</name>
    <dbReference type="NCBI Taxonomy" id="1324314"/>
    <lineage>
        <taxon>Bacteria</taxon>
        <taxon>Bacillati</taxon>
        <taxon>Bacillota</taxon>
        <taxon>Bacilli</taxon>
        <taxon>Bacillales</taxon>
        <taxon>Paenibacillaceae</taxon>
        <taxon>Paenibacillus</taxon>
    </lineage>
</organism>
<dbReference type="InterPro" id="IPR001466">
    <property type="entry name" value="Beta-lactam-related"/>
</dbReference>
<evidence type="ECO:0000313" key="5">
    <source>
        <dbReference type="Proteomes" id="UP000190188"/>
    </source>
</evidence>
<dbReference type="Gene3D" id="3.40.710.10">
    <property type="entry name" value="DD-peptidase/beta-lactamase superfamily"/>
    <property type="match status" value="1"/>
</dbReference>
<dbReference type="STRING" id="1324314.BVG16_13110"/>
<reference evidence="4 5" key="1">
    <citation type="submission" date="2017-01" db="EMBL/GenBank/DDBJ databases">
        <title>Genome analysis of Paenibacillus selenitrireducens ES3-24.</title>
        <authorList>
            <person name="Xu D."/>
            <person name="Yao R."/>
            <person name="Zheng S."/>
        </authorList>
    </citation>
    <scope>NUCLEOTIDE SEQUENCE [LARGE SCALE GENOMIC DNA]</scope>
    <source>
        <strain evidence="4 5">ES3-24</strain>
    </source>
</reference>
<dbReference type="InterPro" id="IPR021860">
    <property type="entry name" value="Peptidase_S12_Pab87-rel_C"/>
</dbReference>
<feature type="region of interest" description="Disordered" evidence="1">
    <location>
        <begin position="368"/>
        <end position="388"/>
    </location>
</feature>
<dbReference type="SUPFAM" id="SSF56601">
    <property type="entry name" value="beta-lactamase/transpeptidase-like"/>
    <property type="match status" value="1"/>
</dbReference>